<dbReference type="Pfam" id="PF03466">
    <property type="entry name" value="LysR_substrate"/>
    <property type="match status" value="1"/>
</dbReference>
<dbReference type="EMBL" id="AP018558">
    <property type="protein sequence ID" value="BBD77099.1"/>
    <property type="molecule type" value="Genomic_DNA"/>
</dbReference>
<dbReference type="InterPro" id="IPR036390">
    <property type="entry name" value="WH_DNA-bd_sf"/>
</dbReference>
<dbReference type="FunFam" id="1.10.10.10:FF:000001">
    <property type="entry name" value="LysR family transcriptional regulator"/>
    <property type="match status" value="1"/>
</dbReference>
<evidence type="ECO:0000256" key="2">
    <source>
        <dbReference type="ARBA" id="ARBA00023015"/>
    </source>
</evidence>
<keyword evidence="2" id="KW-0805">Transcription regulation</keyword>
<evidence type="ECO:0000313" key="6">
    <source>
        <dbReference type="EMBL" id="BAA95688.1"/>
    </source>
</evidence>
<dbReference type="CDD" id="cd08419">
    <property type="entry name" value="PBP2_CbbR_RubisCO_like"/>
    <property type="match status" value="1"/>
</dbReference>
<dbReference type="SUPFAM" id="SSF46785">
    <property type="entry name" value="Winged helix' DNA-binding domain"/>
    <property type="match status" value="1"/>
</dbReference>
<gene>
    <name evidence="6" type="primary">cbbR</name>
    <name evidence="7" type="ORF">HPTL_0831</name>
</gene>
<evidence type="ECO:0000256" key="1">
    <source>
        <dbReference type="ARBA" id="ARBA00009437"/>
    </source>
</evidence>
<comment type="similarity">
    <text evidence="1">Belongs to the LysR transcriptional regulatory family.</text>
</comment>
<dbReference type="OrthoDB" id="5297085at2"/>
<evidence type="ECO:0000259" key="5">
    <source>
        <dbReference type="PROSITE" id="PS50931"/>
    </source>
</evidence>
<dbReference type="KEGG" id="htl:HPTL_0831"/>
<dbReference type="InterPro" id="IPR000847">
    <property type="entry name" value="LysR_HTH_N"/>
</dbReference>
<dbReference type="Gene3D" id="1.10.10.10">
    <property type="entry name" value="Winged helix-like DNA-binding domain superfamily/Winged helix DNA-binding domain"/>
    <property type="match status" value="1"/>
</dbReference>
<evidence type="ECO:0000313" key="8">
    <source>
        <dbReference type="Proteomes" id="UP000262004"/>
    </source>
</evidence>
<dbReference type="Gene3D" id="3.40.190.10">
    <property type="entry name" value="Periplasmic binding protein-like II"/>
    <property type="match status" value="2"/>
</dbReference>
<proteinExistence type="inferred from homology"/>
<dbReference type="GO" id="GO:0003700">
    <property type="term" value="F:DNA-binding transcription factor activity"/>
    <property type="evidence" value="ECO:0007669"/>
    <property type="project" value="InterPro"/>
</dbReference>
<keyword evidence="3" id="KW-0238">DNA-binding</keyword>
<dbReference type="EMBL" id="AB042619">
    <property type="protein sequence ID" value="BAA95688.1"/>
    <property type="molecule type" value="Genomic_DNA"/>
</dbReference>
<feature type="domain" description="HTH lysR-type" evidence="5">
    <location>
        <begin position="4"/>
        <end position="61"/>
    </location>
</feature>
<dbReference type="SUPFAM" id="SSF53850">
    <property type="entry name" value="Periplasmic binding protein-like II"/>
    <property type="match status" value="1"/>
</dbReference>
<keyword evidence="8" id="KW-1185">Reference proteome</keyword>
<evidence type="ECO:0000313" key="7">
    <source>
        <dbReference type="EMBL" id="BBD77099.1"/>
    </source>
</evidence>
<sequence>MKHVTMRQLRIFVTVAKEGSITKAAERLFLTPPAVSMQIKELETQLGMVLFERNARRFELTTVGEYFLLYAKKILDLVTEAEELAKRLQEGAVGELKIGMVSTAQYFVPQMLGDFRREHPGISLSLRVGNRAQVVAMLESREIDIAVMGRPPEGFAVRAEAFAGHPSGFVAPPDHPLADETRSIDPKVIRREPLIVREAGSGTRAAMDLFFAERRVTPTVAMQMESNEAIKQAVIAGLGVAFLSLHTVGGELARGELKVIPVRGTPVVRSWYVVHRTSQFVAPTVEAFRYFLLERGQSFLQQHFPHVAAICERLGAA</sequence>
<dbReference type="InterPro" id="IPR005119">
    <property type="entry name" value="LysR_subst-bd"/>
</dbReference>
<dbReference type="PANTHER" id="PTHR30126">
    <property type="entry name" value="HTH-TYPE TRANSCRIPTIONAL REGULATOR"/>
    <property type="match status" value="1"/>
</dbReference>
<dbReference type="PANTHER" id="PTHR30126:SF5">
    <property type="entry name" value="HTH-TYPE TRANSCRIPTIONAL ACTIVATOR CMPR"/>
    <property type="match status" value="1"/>
</dbReference>
<reference evidence="7 8" key="2">
    <citation type="submission" date="2018-04" db="EMBL/GenBank/DDBJ databases">
        <title>Complete genome sequence of Hydrogenophilus thermoluteolus TH-1.</title>
        <authorList>
            <person name="Arai H."/>
        </authorList>
    </citation>
    <scope>NUCLEOTIDE SEQUENCE [LARGE SCALE GENOMIC DNA]</scope>
    <source>
        <strain evidence="7 8">TH-1</strain>
    </source>
</reference>
<dbReference type="PRINTS" id="PR00039">
    <property type="entry name" value="HTHLYSR"/>
</dbReference>
<name>Q9LBE8_HYDTE</name>
<dbReference type="Proteomes" id="UP000262004">
    <property type="component" value="Chromosome"/>
</dbReference>
<reference evidence="6" key="1">
    <citation type="submission" date="2000-05" db="EMBL/GenBank/DDBJ databases">
        <title>Analyses of calvin cycle genes from Hydrogenophilus thermoluteolus, and CbbR, LysR-type transcriptional regulator, binds two cbb promoter reions.</title>
        <authorList>
            <person name="Terazono K."/>
            <person name="Hayashi N.R."/>
            <person name="Igarashi Y."/>
        </authorList>
    </citation>
    <scope>NUCLEOTIDE SEQUENCE</scope>
    <source>
        <strain evidence="6">TH-1</strain>
    </source>
</reference>
<evidence type="ECO:0000256" key="3">
    <source>
        <dbReference type="ARBA" id="ARBA00023125"/>
    </source>
</evidence>
<evidence type="ECO:0000256" key="4">
    <source>
        <dbReference type="ARBA" id="ARBA00023163"/>
    </source>
</evidence>
<dbReference type="RefSeq" id="WP_119334874.1">
    <property type="nucleotide sequence ID" value="NZ_AP018558.1"/>
</dbReference>
<dbReference type="AlphaFoldDB" id="Q9LBE8"/>
<dbReference type="Pfam" id="PF00126">
    <property type="entry name" value="HTH_1"/>
    <property type="match status" value="1"/>
</dbReference>
<keyword evidence="4" id="KW-0804">Transcription</keyword>
<dbReference type="InterPro" id="IPR036388">
    <property type="entry name" value="WH-like_DNA-bd_sf"/>
</dbReference>
<accession>Q9LBE8</accession>
<organism evidence="6">
    <name type="scientific">Hydrogenophilus thermoluteolus</name>
    <name type="common">Pseudomonas hydrogenothermophila</name>
    <dbReference type="NCBI Taxonomy" id="297"/>
    <lineage>
        <taxon>Bacteria</taxon>
        <taxon>Pseudomonadati</taxon>
        <taxon>Pseudomonadota</taxon>
        <taxon>Hydrogenophilia</taxon>
        <taxon>Hydrogenophilales</taxon>
        <taxon>Hydrogenophilaceae</taxon>
        <taxon>Hydrogenophilus</taxon>
    </lineage>
</organism>
<protein>
    <submittedName>
        <fullName evidence="6">LysR type transcriptional regulator CbbR</fullName>
    </submittedName>
</protein>
<dbReference type="PROSITE" id="PS50931">
    <property type="entry name" value="HTH_LYSR"/>
    <property type="match status" value="1"/>
</dbReference>
<dbReference type="GO" id="GO:0000976">
    <property type="term" value="F:transcription cis-regulatory region binding"/>
    <property type="evidence" value="ECO:0007669"/>
    <property type="project" value="TreeGrafter"/>
</dbReference>